<name>A0A4Z2H8J6_9TELE</name>
<evidence type="ECO:0000313" key="2">
    <source>
        <dbReference type="Proteomes" id="UP000314294"/>
    </source>
</evidence>
<comment type="caution">
    <text evidence="1">The sequence shown here is derived from an EMBL/GenBank/DDBJ whole genome shotgun (WGS) entry which is preliminary data.</text>
</comment>
<gene>
    <name evidence="1" type="ORF">EYF80_028187</name>
</gene>
<keyword evidence="2" id="KW-1185">Reference proteome</keyword>
<protein>
    <submittedName>
        <fullName evidence="1">Uncharacterized protein</fullName>
    </submittedName>
</protein>
<accession>A0A4Z2H8J6</accession>
<dbReference type="AlphaFoldDB" id="A0A4Z2H8J6"/>
<sequence length="81" mass="9088">MEEEEEEEVGRVRKVRVDVCCLCAARSTQLGRVNGRHTDWLMIYTPPLSRPHQESSMQKEVHVAVGHGGLQSGPLASCTKW</sequence>
<evidence type="ECO:0000313" key="1">
    <source>
        <dbReference type="EMBL" id="TNN61575.1"/>
    </source>
</evidence>
<reference evidence="1 2" key="1">
    <citation type="submission" date="2019-03" db="EMBL/GenBank/DDBJ databases">
        <title>First draft genome of Liparis tanakae, snailfish: a comprehensive survey of snailfish specific genes.</title>
        <authorList>
            <person name="Kim W."/>
            <person name="Song I."/>
            <person name="Jeong J.-H."/>
            <person name="Kim D."/>
            <person name="Kim S."/>
            <person name="Ryu S."/>
            <person name="Song J.Y."/>
            <person name="Lee S.K."/>
        </authorList>
    </citation>
    <scope>NUCLEOTIDE SEQUENCE [LARGE SCALE GENOMIC DNA]</scope>
    <source>
        <tissue evidence="1">Muscle</tissue>
    </source>
</reference>
<proteinExistence type="predicted"/>
<dbReference type="Proteomes" id="UP000314294">
    <property type="component" value="Unassembled WGS sequence"/>
</dbReference>
<organism evidence="1 2">
    <name type="scientific">Liparis tanakae</name>
    <name type="common">Tanaka's snailfish</name>
    <dbReference type="NCBI Taxonomy" id="230148"/>
    <lineage>
        <taxon>Eukaryota</taxon>
        <taxon>Metazoa</taxon>
        <taxon>Chordata</taxon>
        <taxon>Craniata</taxon>
        <taxon>Vertebrata</taxon>
        <taxon>Euteleostomi</taxon>
        <taxon>Actinopterygii</taxon>
        <taxon>Neopterygii</taxon>
        <taxon>Teleostei</taxon>
        <taxon>Neoteleostei</taxon>
        <taxon>Acanthomorphata</taxon>
        <taxon>Eupercaria</taxon>
        <taxon>Perciformes</taxon>
        <taxon>Cottioidei</taxon>
        <taxon>Cottales</taxon>
        <taxon>Liparidae</taxon>
        <taxon>Liparis</taxon>
    </lineage>
</organism>
<dbReference type="EMBL" id="SRLO01000313">
    <property type="protein sequence ID" value="TNN61575.1"/>
    <property type="molecule type" value="Genomic_DNA"/>
</dbReference>